<dbReference type="InterPro" id="IPR008889">
    <property type="entry name" value="VQ"/>
</dbReference>
<dbReference type="PRINTS" id="PR01217">
    <property type="entry name" value="PRICHEXTENSN"/>
</dbReference>
<dbReference type="PANTHER" id="PTHR33783:SF1">
    <property type="entry name" value="PROTEIN HAIKU1"/>
    <property type="match status" value="1"/>
</dbReference>
<feature type="region of interest" description="Disordered" evidence="1">
    <location>
        <begin position="70"/>
        <end position="95"/>
    </location>
</feature>
<sequence>MNSSDSSGATGNSRHSDHLGVNNQSHKIAKNVRKSPIHQSNYGNARQQQPQPQVYNINKSEFRNIVQQLTGSPAPERPPPPAVHPPKPPSMRLQKIRPPPLMPISRPQAVPQPVVPPHSSFNNAVGYNAAPPAPISNNSNNMVPNPMFFARPNNPNFLPSPTFSPLPPLTPGDAIWANTAESPISAYMRYLQNSIVDPGPRSAQQQQFPPGLLPTPPPVLPSPQANPPPLLPSPTSQFLLPSPTFLPLSSPRSPFPLPSPGSLFPSPGFFSFPSPSQSGILGPGPQLPPPSPGFLFPSSPVGRFPISSPRWREP</sequence>
<dbReference type="EMBL" id="LR721777">
    <property type="protein sequence ID" value="VVV81826.1"/>
    <property type="molecule type" value="Genomic_DNA"/>
</dbReference>
<dbReference type="Gramene" id="NC12G0184970.1">
    <property type="protein sequence ID" value="NC12G0184970.1:cds"/>
    <property type="gene ID" value="NC12G0184970"/>
</dbReference>
<feature type="compositionally biased region" description="Basic residues" evidence="1">
    <location>
        <begin position="27"/>
        <end position="36"/>
    </location>
</feature>
<name>A0A5K0YUT3_9MAGN</name>
<dbReference type="OMA" id="NGPIPPM"/>
<feature type="region of interest" description="Disordered" evidence="1">
    <location>
        <begin position="197"/>
        <end position="236"/>
    </location>
</feature>
<feature type="compositionally biased region" description="Polar residues" evidence="1">
    <location>
        <begin position="1"/>
        <end position="13"/>
    </location>
</feature>
<feature type="compositionally biased region" description="Low complexity" evidence="1">
    <location>
        <begin position="268"/>
        <end position="278"/>
    </location>
</feature>
<reference evidence="3" key="1">
    <citation type="submission" date="2019-09" db="EMBL/GenBank/DDBJ databases">
        <authorList>
            <person name="Zhang L."/>
        </authorList>
    </citation>
    <scope>NUCLEOTIDE SEQUENCE</scope>
</reference>
<feature type="compositionally biased region" description="Polar residues" evidence="1">
    <location>
        <begin position="37"/>
        <end position="58"/>
    </location>
</feature>
<dbReference type="AlphaFoldDB" id="A0A5K0YUT3"/>
<accession>A0A5K0YUT3</accession>
<evidence type="ECO:0000259" key="2">
    <source>
        <dbReference type="Pfam" id="PF05678"/>
    </source>
</evidence>
<feature type="region of interest" description="Disordered" evidence="1">
    <location>
        <begin position="1"/>
        <end position="58"/>
    </location>
</feature>
<feature type="compositionally biased region" description="Pro residues" evidence="1">
    <location>
        <begin position="75"/>
        <end position="89"/>
    </location>
</feature>
<organism evidence="3">
    <name type="scientific">Nymphaea colorata</name>
    <name type="common">pocket water lily</name>
    <dbReference type="NCBI Taxonomy" id="210225"/>
    <lineage>
        <taxon>Eukaryota</taxon>
        <taxon>Viridiplantae</taxon>
        <taxon>Streptophyta</taxon>
        <taxon>Embryophyta</taxon>
        <taxon>Tracheophyta</taxon>
        <taxon>Spermatophyta</taxon>
        <taxon>Magnoliopsida</taxon>
        <taxon>Nymphaeales</taxon>
        <taxon>Nymphaeaceae</taxon>
        <taxon>Nymphaea</taxon>
    </lineage>
</organism>
<protein>
    <recommendedName>
        <fullName evidence="2">VQ domain-containing protein</fullName>
    </recommendedName>
</protein>
<evidence type="ECO:0000313" key="3">
    <source>
        <dbReference type="EMBL" id="VVV81826.1"/>
    </source>
</evidence>
<dbReference type="OrthoDB" id="783585at2759"/>
<feature type="compositionally biased region" description="Pro residues" evidence="1">
    <location>
        <begin position="211"/>
        <end position="232"/>
    </location>
</feature>
<gene>
    <name evidence="3" type="ORF">NYM_LOCUS8381</name>
</gene>
<proteinExistence type="predicted"/>
<feature type="region of interest" description="Disordered" evidence="1">
    <location>
        <begin position="268"/>
        <end position="314"/>
    </location>
</feature>
<evidence type="ECO:0000256" key="1">
    <source>
        <dbReference type="SAM" id="MobiDB-lite"/>
    </source>
</evidence>
<dbReference type="PANTHER" id="PTHR33783">
    <property type="entry name" value="PROTEIN HAIKU1"/>
    <property type="match status" value="1"/>
</dbReference>
<dbReference type="InterPro" id="IPR039612">
    <property type="entry name" value="VQ_5/9/14"/>
</dbReference>
<dbReference type="Pfam" id="PF05678">
    <property type="entry name" value="VQ"/>
    <property type="match status" value="1"/>
</dbReference>
<feature type="domain" description="VQ" evidence="2">
    <location>
        <begin position="50"/>
        <end position="75"/>
    </location>
</feature>